<feature type="region of interest" description="Disordered" evidence="1">
    <location>
        <begin position="1"/>
        <end position="29"/>
    </location>
</feature>
<name>A0AB39RFP4_9ACTN</name>
<proteinExistence type="predicted"/>
<feature type="compositionally biased region" description="Acidic residues" evidence="1">
    <location>
        <begin position="102"/>
        <end position="112"/>
    </location>
</feature>
<dbReference type="Pfam" id="PF14062">
    <property type="entry name" value="DUF4253"/>
    <property type="match status" value="1"/>
</dbReference>
<sequence>MTFSLPEGLPAGRFVPDGSPVMWRSDEPPHDPLASWTRYQRQQGETGLLPILCYADDDRPGSLDLAEIDAVDLESELEEGWRAYRRRQLAWLAAPPEPMDCPEDVEPWEDDPGAPYDQWPGPAPATPASSRVDPDEAARSAFALLADEWPYELWDGRLGLVAARRSADIPAVIGWRAQAPLPLLCALLRSWEDRFGARVLAAVGSTLYVCVASPPRDERQANHVALEHLLTTADNIVNDPPTPFPRYAASLVGAPLWRFWWD</sequence>
<dbReference type="EMBL" id="CP163443">
    <property type="protein sequence ID" value="XDQ53979.1"/>
    <property type="molecule type" value="Genomic_DNA"/>
</dbReference>
<accession>A0AB39RFP4</accession>
<gene>
    <name evidence="3" type="ORF">AB5J53_21065</name>
</gene>
<evidence type="ECO:0000259" key="2">
    <source>
        <dbReference type="Pfam" id="PF14062"/>
    </source>
</evidence>
<dbReference type="InterPro" id="IPR025349">
    <property type="entry name" value="DUF4253"/>
</dbReference>
<feature type="domain" description="DUF4253" evidence="2">
    <location>
        <begin position="157"/>
        <end position="262"/>
    </location>
</feature>
<organism evidence="3">
    <name type="scientific">Streptomyces sp. R41</name>
    <dbReference type="NCBI Taxonomy" id="3238632"/>
    <lineage>
        <taxon>Bacteria</taxon>
        <taxon>Bacillati</taxon>
        <taxon>Actinomycetota</taxon>
        <taxon>Actinomycetes</taxon>
        <taxon>Kitasatosporales</taxon>
        <taxon>Streptomycetaceae</taxon>
        <taxon>Streptomyces</taxon>
    </lineage>
</organism>
<evidence type="ECO:0000313" key="3">
    <source>
        <dbReference type="EMBL" id="XDQ53979.1"/>
    </source>
</evidence>
<reference evidence="3" key="1">
    <citation type="submission" date="2024-07" db="EMBL/GenBank/DDBJ databases">
        <authorList>
            <person name="Yu S.T."/>
        </authorList>
    </citation>
    <scope>NUCLEOTIDE SEQUENCE</scope>
    <source>
        <strain evidence="3">R41</strain>
    </source>
</reference>
<feature type="region of interest" description="Disordered" evidence="1">
    <location>
        <begin position="102"/>
        <end position="133"/>
    </location>
</feature>
<evidence type="ECO:0000256" key="1">
    <source>
        <dbReference type="SAM" id="MobiDB-lite"/>
    </source>
</evidence>
<protein>
    <submittedName>
        <fullName evidence="3">DUF4253 domain-containing protein</fullName>
    </submittedName>
</protein>
<dbReference type="RefSeq" id="WP_369247211.1">
    <property type="nucleotide sequence ID" value="NZ_CP163443.1"/>
</dbReference>
<dbReference type="AlphaFoldDB" id="A0AB39RFP4"/>